<accession>A0A9W7X7J5</accession>
<feature type="region of interest" description="Disordered" evidence="4">
    <location>
        <begin position="167"/>
        <end position="213"/>
    </location>
</feature>
<evidence type="ECO:0000256" key="4">
    <source>
        <dbReference type="SAM" id="MobiDB-lite"/>
    </source>
</evidence>
<sequence length="619" mass="65651">MLAGCSFSSSRHQMSTAQRFDILPCGFSKRSNRGDGGAAPRVAAADARTGGATCSFRAHPAPPVTQAVSWGAKPEPGGNGAGDVWESRSRAVKRAHEEDAAEEYGGGPVVRAKRTRMGGDGDEVWFHQSIAGAVQAAGSGGGEEPEEEKVFLVPSAAAFPHGMSAAGPSLAAAKKEELSKSPSNSPASSGGTDGGSSAVQPPPPPGLHDRNGVPAPAEAAREAMELVVALTACADSLAACNHDAANYYLARLGEVASPAGPTPVHRLAAYFAEALALRVVRMWPHVFDVTPPRELTDGDDDATALRILNAVTPIPRFLHFTLNERMLRAFDGHDRVHVIDFDIKQGLQWPGLLQSLATRAVPPTHVRITGVGESRQELQETGARLGRVAAALGLAFEFHAVVDRLEDVRLWMLHVKRGECVAVNCVLAAHRLLRDETGVALADFLGLARSTGAAILLLGEHEDALNSGHWETRFARALRYYAAAFDAVDAAGLADTSVARAKAEEMFAREIRNAVAFEAEDRFERHETLAGWRRRMEEGGFQNAGIGEREAMQGRMIARMFASGNYSVQAQGDGEGLTLRWMDQAMYTVSAWAPVSDGGGGGSTLSASVSTTASHSQQS</sequence>
<feature type="region of interest" description="VHIID" evidence="3">
    <location>
        <begin position="305"/>
        <end position="370"/>
    </location>
</feature>
<organism evidence="5 6">
    <name type="scientific">Paspalum vaginatum</name>
    <name type="common">seashore paspalum</name>
    <dbReference type="NCBI Taxonomy" id="158149"/>
    <lineage>
        <taxon>Eukaryota</taxon>
        <taxon>Viridiplantae</taxon>
        <taxon>Streptophyta</taxon>
        <taxon>Embryophyta</taxon>
        <taxon>Tracheophyta</taxon>
        <taxon>Spermatophyta</taxon>
        <taxon>Magnoliopsida</taxon>
        <taxon>Liliopsida</taxon>
        <taxon>Poales</taxon>
        <taxon>Poaceae</taxon>
        <taxon>PACMAD clade</taxon>
        <taxon>Panicoideae</taxon>
        <taxon>Andropogonodae</taxon>
        <taxon>Paspaleae</taxon>
        <taxon>Paspalinae</taxon>
        <taxon>Paspalum</taxon>
    </lineage>
</organism>
<dbReference type="PANTHER" id="PTHR31636">
    <property type="entry name" value="OSJNBA0084A10.13 PROTEIN-RELATED"/>
    <property type="match status" value="1"/>
</dbReference>
<gene>
    <name evidence="5" type="ORF">BS78_K329400</name>
</gene>
<comment type="similarity">
    <text evidence="3">Belongs to the GRAS family.</text>
</comment>
<dbReference type="PROSITE" id="PS50985">
    <property type="entry name" value="GRAS"/>
    <property type="match status" value="1"/>
</dbReference>
<keyword evidence="1" id="KW-0805">Transcription regulation</keyword>
<comment type="caution">
    <text evidence="5">The sequence shown here is derived from an EMBL/GenBank/DDBJ whole genome shotgun (WGS) entry which is preliminary data.</text>
</comment>
<dbReference type="Proteomes" id="UP001164776">
    <property type="component" value="Unassembled WGS sequence"/>
</dbReference>
<reference evidence="5 6" key="1">
    <citation type="submission" date="2022-10" db="EMBL/GenBank/DDBJ databases">
        <title>WGS assembly of Paspalum vaginatum 540-79.</title>
        <authorList>
            <person name="Sun G."/>
            <person name="Wase N."/>
            <person name="Shu S."/>
            <person name="Jenkins J."/>
            <person name="Zhou B."/>
            <person name="Torres-Rodriguez J."/>
            <person name="Chen C."/>
            <person name="Sandor L."/>
            <person name="Plott C."/>
            <person name="Yoshinga Y."/>
            <person name="Daum C."/>
            <person name="Qi P."/>
            <person name="Barry K."/>
            <person name="Lipzen A."/>
            <person name="Berry L."/>
            <person name="Pedersen C."/>
            <person name="Gottilla T."/>
            <person name="Foltz A."/>
            <person name="Yu H."/>
            <person name="O'Malley R."/>
            <person name="Zhang C."/>
            <person name="Devos K."/>
            <person name="Sigmon B."/>
            <person name="Yu B."/>
            <person name="Obata T."/>
            <person name="Schmutz J."/>
            <person name="Schnable J."/>
        </authorList>
    </citation>
    <scope>NUCLEOTIDE SEQUENCE [LARGE SCALE GENOMIC DNA]</scope>
    <source>
        <strain evidence="6">cv. 540-79</strain>
    </source>
</reference>
<name>A0A9W7X7J5_9POAL</name>
<feature type="region of interest" description="Disordered" evidence="4">
    <location>
        <begin position="597"/>
        <end position="619"/>
    </location>
</feature>
<feature type="region of interest" description="SAW" evidence="3">
    <location>
        <begin position="516"/>
        <end position="593"/>
    </location>
</feature>
<dbReference type="EMBL" id="MU629899">
    <property type="protein sequence ID" value="KAJ1254760.1"/>
    <property type="molecule type" value="Genomic_DNA"/>
</dbReference>
<feature type="short sequence motif" description="VHIID" evidence="3">
    <location>
        <begin position="336"/>
        <end position="340"/>
    </location>
</feature>
<evidence type="ECO:0000313" key="6">
    <source>
        <dbReference type="Proteomes" id="UP001164776"/>
    </source>
</evidence>
<keyword evidence="2" id="KW-0804">Transcription</keyword>
<evidence type="ECO:0000256" key="3">
    <source>
        <dbReference type="PROSITE-ProRule" id="PRU01191"/>
    </source>
</evidence>
<feature type="region of interest" description="Leucine repeat II (LRII)" evidence="3">
    <location>
        <begin position="380"/>
        <end position="412"/>
    </location>
</feature>
<protein>
    <submittedName>
        <fullName evidence="5">Uncharacterized protein</fullName>
    </submittedName>
</protein>
<dbReference type="OrthoDB" id="1902659at2759"/>
<evidence type="ECO:0000313" key="5">
    <source>
        <dbReference type="EMBL" id="KAJ1254760.1"/>
    </source>
</evidence>
<evidence type="ECO:0000256" key="2">
    <source>
        <dbReference type="ARBA" id="ARBA00023163"/>
    </source>
</evidence>
<keyword evidence="6" id="KW-1185">Reference proteome</keyword>
<dbReference type="Pfam" id="PF03514">
    <property type="entry name" value="GRAS"/>
    <property type="match status" value="1"/>
</dbReference>
<dbReference type="AlphaFoldDB" id="A0A9W7X7J5"/>
<comment type="caution">
    <text evidence="3">Lacks conserved residue(s) required for the propagation of feature annotation.</text>
</comment>
<feature type="region of interest" description="Disordered" evidence="4">
    <location>
        <begin position="65"/>
        <end position="84"/>
    </location>
</feature>
<evidence type="ECO:0000256" key="1">
    <source>
        <dbReference type="ARBA" id="ARBA00023015"/>
    </source>
</evidence>
<dbReference type="InterPro" id="IPR005202">
    <property type="entry name" value="TF_GRAS"/>
</dbReference>
<feature type="compositionally biased region" description="Low complexity" evidence="4">
    <location>
        <begin position="604"/>
        <end position="619"/>
    </location>
</feature>
<proteinExistence type="inferred from homology"/>
<feature type="compositionally biased region" description="Low complexity" evidence="4">
    <location>
        <begin position="180"/>
        <end position="190"/>
    </location>
</feature>